<dbReference type="InterPro" id="IPR037461">
    <property type="entry name" value="CtCE2-like_dom"/>
</dbReference>
<name>A0A918QFK3_9CAUL</name>
<dbReference type="GO" id="GO:0052689">
    <property type="term" value="F:carboxylic ester hydrolase activity"/>
    <property type="evidence" value="ECO:0007669"/>
    <property type="project" value="InterPro"/>
</dbReference>
<organism evidence="3 4">
    <name type="scientific">Asticcacaulis endophyticus</name>
    <dbReference type="NCBI Taxonomy" id="1395890"/>
    <lineage>
        <taxon>Bacteria</taxon>
        <taxon>Pseudomonadati</taxon>
        <taxon>Pseudomonadota</taxon>
        <taxon>Alphaproteobacteria</taxon>
        <taxon>Caulobacterales</taxon>
        <taxon>Caulobacteraceae</taxon>
        <taxon>Asticcacaulis</taxon>
    </lineage>
</organism>
<protein>
    <submittedName>
        <fullName evidence="3">Lipase</fullName>
    </submittedName>
</protein>
<dbReference type="InterPro" id="IPR052762">
    <property type="entry name" value="PCW_deacetylase/CE"/>
</dbReference>
<comment type="caution">
    <text evidence="3">The sequence shown here is derived from an EMBL/GenBank/DDBJ whole genome shotgun (WGS) entry which is preliminary data.</text>
</comment>
<evidence type="ECO:0000259" key="2">
    <source>
        <dbReference type="Pfam" id="PF17996"/>
    </source>
</evidence>
<dbReference type="InterPro" id="IPR036514">
    <property type="entry name" value="SGNH_hydro_sf"/>
</dbReference>
<sequence>MYGVEMHTYQWPGVYIEGRFKGESVTVKLNDSANILNIIVDDRAPIILNRPGLISHRIDGLGQGEHTIRLEKRTETQGTTGTFWGFSLPDGGKPLPAPLPRARQIEFIGDSDMVGYGNTSTKRDCTKSEVFETTDSQQAYPAQVARTYNADFQLNAYSGIGIVRNYDGMEPDRPMPVLYPRVLFNDPTPYDRKGWTPQVIVVALGGNDFSTPLKPGEKWKDVAALRTDWETTFVKFLSDIRAQNPDAFLIMGALETFNADYLAATKSVLAARKVAGDARIDLVTYPQLELTACDWHPSLNDHKTMKNIVEAFIDQQPDIWQGK</sequence>
<dbReference type="Gene3D" id="3.40.50.1110">
    <property type="entry name" value="SGNH hydrolase"/>
    <property type="match status" value="1"/>
</dbReference>
<dbReference type="Pfam" id="PF13472">
    <property type="entry name" value="Lipase_GDSL_2"/>
    <property type="match status" value="1"/>
</dbReference>
<keyword evidence="4" id="KW-1185">Reference proteome</keyword>
<dbReference type="SUPFAM" id="SSF52266">
    <property type="entry name" value="SGNH hydrolase"/>
    <property type="match status" value="1"/>
</dbReference>
<reference evidence="3" key="1">
    <citation type="journal article" date="2014" name="Int. J. Syst. Evol. Microbiol.">
        <title>Complete genome sequence of Corynebacterium casei LMG S-19264T (=DSM 44701T), isolated from a smear-ripened cheese.</title>
        <authorList>
            <consortium name="US DOE Joint Genome Institute (JGI-PGF)"/>
            <person name="Walter F."/>
            <person name="Albersmeier A."/>
            <person name="Kalinowski J."/>
            <person name="Ruckert C."/>
        </authorList>
    </citation>
    <scope>NUCLEOTIDE SEQUENCE</scope>
    <source>
        <strain evidence="3">KCTC 32296</strain>
    </source>
</reference>
<dbReference type="InterPro" id="IPR013830">
    <property type="entry name" value="SGNH_hydro"/>
</dbReference>
<evidence type="ECO:0000259" key="1">
    <source>
        <dbReference type="Pfam" id="PF13472"/>
    </source>
</evidence>
<gene>
    <name evidence="3" type="ORF">GCM10011273_35990</name>
</gene>
<dbReference type="Proteomes" id="UP000662572">
    <property type="component" value="Unassembled WGS sequence"/>
</dbReference>
<dbReference type="Gene3D" id="2.60.120.260">
    <property type="entry name" value="Galactose-binding domain-like"/>
    <property type="match status" value="1"/>
</dbReference>
<reference evidence="3" key="2">
    <citation type="submission" date="2020-09" db="EMBL/GenBank/DDBJ databases">
        <authorList>
            <person name="Sun Q."/>
            <person name="Kim S."/>
        </authorList>
    </citation>
    <scope>NUCLEOTIDE SEQUENCE</scope>
    <source>
        <strain evidence="3">KCTC 32296</strain>
    </source>
</reference>
<evidence type="ECO:0000313" key="3">
    <source>
        <dbReference type="EMBL" id="GGZ46141.1"/>
    </source>
</evidence>
<feature type="domain" description="SGNH hydrolase-type esterase" evidence="1">
    <location>
        <begin position="107"/>
        <end position="258"/>
    </location>
</feature>
<dbReference type="InterPro" id="IPR040794">
    <property type="entry name" value="CE2_N"/>
</dbReference>
<dbReference type="Pfam" id="PF17996">
    <property type="entry name" value="CE2_N"/>
    <property type="match status" value="1"/>
</dbReference>
<dbReference type="EMBL" id="BMZB01000010">
    <property type="protein sequence ID" value="GGZ46141.1"/>
    <property type="molecule type" value="Genomic_DNA"/>
</dbReference>
<proteinExistence type="predicted"/>
<dbReference type="PANTHER" id="PTHR37834:SF2">
    <property type="entry name" value="ESTERASE, SGNH HYDROLASE-TYPE"/>
    <property type="match status" value="1"/>
</dbReference>
<dbReference type="CDD" id="cd01831">
    <property type="entry name" value="Endoglucanase_E_like"/>
    <property type="match status" value="1"/>
</dbReference>
<dbReference type="AlphaFoldDB" id="A0A918QFK3"/>
<evidence type="ECO:0000313" key="4">
    <source>
        <dbReference type="Proteomes" id="UP000662572"/>
    </source>
</evidence>
<accession>A0A918QFK3</accession>
<feature type="domain" description="Carbohydrate esterase 2 N-terminal" evidence="2">
    <location>
        <begin position="8"/>
        <end position="98"/>
    </location>
</feature>
<dbReference type="PANTHER" id="PTHR37834">
    <property type="entry name" value="GDSL-LIKE LIPASE/ACYLHYDROLASE DOMAIN PROTEIN (AFU_ORTHOLOGUE AFUA_2G00620)"/>
    <property type="match status" value="1"/>
</dbReference>